<dbReference type="Proteomes" id="UP000256297">
    <property type="component" value="Chromosome CBM2589_a"/>
</dbReference>
<feature type="compositionally biased region" description="Polar residues" evidence="1">
    <location>
        <begin position="83"/>
        <end position="103"/>
    </location>
</feature>
<name>A0A975X6D5_9BURK</name>
<dbReference type="EMBL" id="OFSP01000032">
    <property type="protein sequence ID" value="SOY60348.1"/>
    <property type="molecule type" value="Genomic_DNA"/>
</dbReference>
<evidence type="ECO:0000313" key="2">
    <source>
        <dbReference type="EMBL" id="SOY60348.1"/>
    </source>
</evidence>
<reference evidence="2 3" key="1">
    <citation type="submission" date="2018-01" db="EMBL/GenBank/DDBJ databases">
        <authorList>
            <person name="Clerissi C."/>
        </authorList>
    </citation>
    <scope>NUCLEOTIDE SEQUENCE [LARGE SCALE GENOMIC DNA]</scope>
    <source>
        <strain evidence="2">Cupriavidus taiwanensis STM 3521</strain>
    </source>
</reference>
<gene>
    <name evidence="2" type="ORF">CBM2589_A20174</name>
</gene>
<comment type="caution">
    <text evidence="2">The sequence shown here is derived from an EMBL/GenBank/DDBJ whole genome shotgun (WGS) entry which is preliminary data.</text>
</comment>
<protein>
    <submittedName>
        <fullName evidence="2">Uncharacterized protein</fullName>
    </submittedName>
</protein>
<dbReference type="AlphaFoldDB" id="A0A975X6D5"/>
<feature type="region of interest" description="Disordered" evidence="1">
    <location>
        <begin position="1"/>
        <end position="27"/>
    </location>
</feature>
<organism evidence="2 3">
    <name type="scientific">Cupriavidus taiwanensis</name>
    <dbReference type="NCBI Taxonomy" id="164546"/>
    <lineage>
        <taxon>Bacteria</taxon>
        <taxon>Pseudomonadati</taxon>
        <taxon>Pseudomonadota</taxon>
        <taxon>Betaproteobacteria</taxon>
        <taxon>Burkholderiales</taxon>
        <taxon>Burkholderiaceae</taxon>
        <taxon>Cupriavidus</taxon>
    </lineage>
</organism>
<feature type="region of interest" description="Disordered" evidence="1">
    <location>
        <begin position="65"/>
        <end position="114"/>
    </location>
</feature>
<evidence type="ECO:0000313" key="3">
    <source>
        <dbReference type="Proteomes" id="UP000256297"/>
    </source>
</evidence>
<accession>A0A975X6D5</accession>
<sequence length="114" mass="11454">MRRPSPRPSHASGRGEQTGDGKQALSTFICPGLPTPACVLPLPLAGEGWGEGRSVNEVKGVAIATAGPLPRPSPASGRGEKTGSVSNLSARSLASGFSNSHLRTPSPACGRGLG</sequence>
<evidence type="ECO:0000256" key="1">
    <source>
        <dbReference type="SAM" id="MobiDB-lite"/>
    </source>
</evidence>
<proteinExistence type="predicted"/>